<keyword evidence="3" id="KW-1185">Reference proteome</keyword>
<evidence type="ECO:0000313" key="3">
    <source>
        <dbReference type="Proteomes" id="UP000199321"/>
    </source>
</evidence>
<name>A0A1G7BSW4_9FLAO</name>
<dbReference type="Proteomes" id="UP000199321">
    <property type="component" value="Unassembled WGS sequence"/>
</dbReference>
<gene>
    <name evidence="2" type="ORF">SAMN05421855_1011</name>
</gene>
<evidence type="ECO:0000256" key="1">
    <source>
        <dbReference type="SAM" id="SignalP"/>
    </source>
</evidence>
<feature type="chain" id="PRO_5011574426" description="PKD domain-containing protein" evidence="1">
    <location>
        <begin position="25"/>
        <end position="822"/>
    </location>
</feature>
<accession>A0A1G7BSW4</accession>
<protein>
    <recommendedName>
        <fullName evidence="4">PKD domain-containing protein</fullName>
    </recommendedName>
</protein>
<keyword evidence="1" id="KW-0732">Signal</keyword>
<evidence type="ECO:0008006" key="4">
    <source>
        <dbReference type="Google" id="ProtNLM"/>
    </source>
</evidence>
<feature type="non-terminal residue" evidence="2">
    <location>
        <position position="822"/>
    </location>
</feature>
<reference evidence="2 3" key="1">
    <citation type="submission" date="2016-10" db="EMBL/GenBank/DDBJ databases">
        <authorList>
            <person name="de Groot N.N."/>
        </authorList>
    </citation>
    <scope>NUCLEOTIDE SEQUENCE [LARGE SCALE GENOMIC DNA]</scope>
    <source>
        <strain evidence="2 3">DSM 16195</strain>
    </source>
</reference>
<feature type="signal peptide" evidence="1">
    <location>
        <begin position="1"/>
        <end position="24"/>
    </location>
</feature>
<organism evidence="2 3">
    <name type="scientific">Ulvibacter litoralis</name>
    <dbReference type="NCBI Taxonomy" id="227084"/>
    <lineage>
        <taxon>Bacteria</taxon>
        <taxon>Pseudomonadati</taxon>
        <taxon>Bacteroidota</taxon>
        <taxon>Flavobacteriia</taxon>
        <taxon>Flavobacteriales</taxon>
        <taxon>Flavobacteriaceae</taxon>
        <taxon>Ulvibacter</taxon>
    </lineage>
</organism>
<sequence length="822" mass="89210">MKKNLPLKKSLLFIFLFFPLIMLAQGGTCSEIEPFCAGDQSLIFANCNNTDPDCNATAEPGPDYACLFDQPYPAWFFLQIDQAGTLNFEITQNTSFDVNGNPTGTGLDVDFICWGPFSQGDDLCDYTKLQAFNEVDCSFSAAPVENFTINAGLPGQIYVLVITNYDQAAGFIKLEQTNAGAPNSGSTDCTILTTQTGCEGDSFELDATELGATNYLWEYDDGTGYVTIFNGNFPIINVTDAGDYRVTISFGSGTDQLREYVIITYPNPVIASPPIDLFICDNGTTPGIFDLTVNTPIVFGTQSTTDFVITYHTSQADADTGFNPIANPAAYPIVGSSQTIYIRIQDTSGTCWETTSFLIEYTQATAGPMTDYEICDTGSNNVEPIDLPALKDAEALNGQDPLAYTVTYHNSQVEADGGINPLPTPYNVNAPSEIIYVRVENVDSPTCFATDSFEITILPMPIIATEPNDIFICDDGTAPGVFDLTVNSSLVLGTQDPALFNITFHNTPGEANSGANPILNPSVYLITGNVEVIYIRIEDLSGTCFITTSFEIEFAAAIAGAVTSPYYLCDQDETGDEEINFSALFNATVLNGANPFNFNVTYHLSQADADANANALPLIYNVTATPLTIYIRLENDDNQNCFDTTQNFDILMDTPPVVNGAPEPLVICDGNNDGFAFFTLHDADVDITLGDPDLIVTYHPTQSDAENNLNELLDPYANDDPYNDVVFARIESVTTSCYNTTILNLEVRNTPEIVAPADPLRLCDYDTPGDGLEVFDLTVVEPEVLDGSDPLLYDIYYYEVEQDAIDAGELALTVPDFSLAIG</sequence>
<dbReference type="EMBL" id="FNBA01000001">
    <property type="protein sequence ID" value="SDE30221.1"/>
    <property type="molecule type" value="Genomic_DNA"/>
</dbReference>
<proteinExistence type="predicted"/>
<dbReference type="AlphaFoldDB" id="A0A1G7BSW4"/>
<evidence type="ECO:0000313" key="2">
    <source>
        <dbReference type="EMBL" id="SDE30221.1"/>
    </source>
</evidence>
<dbReference type="STRING" id="227084.SAMN05421855_1011"/>